<evidence type="ECO:0000313" key="13">
    <source>
        <dbReference type="EMBL" id="AHF72925.1"/>
    </source>
</evidence>
<keyword evidence="4" id="KW-0808">Transferase</keyword>
<keyword evidence="10" id="KW-0961">Cell wall biogenesis/degradation</keyword>
<dbReference type="NCBIfam" id="TIGR02070">
    <property type="entry name" value="mono_pep_trsgly"/>
    <property type="match status" value="1"/>
</dbReference>
<sequence>MRGRAGDRSLLRRVWRWLLRGCLALVALWLLAIVLFAFVPVPFTAVMAERQIDHWLRGDFRYAAHSRWVPMRAIAPPMALAVMAAEDQKFSRHWGFDITAIRDALNHNARSRHIRGASTLSQQTAKNLLLWEGRSWLRKGLETGLTLGIEGVWTKRRILTVYLNIAEFGEGIFGVEAALLEAVLPNPLSLSADAPSVYVRQRQRWILRQMRQMGGDAYLAQTGLR</sequence>
<dbReference type="HOGENOM" id="CLU_006354_1_1_6"/>
<evidence type="ECO:0000256" key="9">
    <source>
        <dbReference type="ARBA" id="ARBA00023136"/>
    </source>
</evidence>
<organism evidence="13 14">
    <name type="scientific">Candidatus Sodalis pierantonii str. SOPE</name>
    <dbReference type="NCBI Taxonomy" id="2342"/>
    <lineage>
        <taxon>Bacteria</taxon>
        <taxon>Pseudomonadati</taxon>
        <taxon>Pseudomonadota</taxon>
        <taxon>Gammaproteobacteria</taxon>
        <taxon>Enterobacterales</taxon>
        <taxon>Bruguierivoracaceae</taxon>
        <taxon>Sodalis</taxon>
    </lineage>
</organism>
<evidence type="ECO:0000256" key="4">
    <source>
        <dbReference type="ARBA" id="ARBA00022679"/>
    </source>
</evidence>
<accession>W0HL90</accession>
<protein>
    <submittedName>
        <fullName evidence="13">Monofunctional biosynthetic peptidoglycan transglycosylase</fullName>
    </submittedName>
</protein>
<keyword evidence="8 11" id="KW-1133">Transmembrane helix</keyword>
<dbReference type="Proteomes" id="UP000019025">
    <property type="component" value="Chromosome"/>
</dbReference>
<evidence type="ECO:0000256" key="3">
    <source>
        <dbReference type="ARBA" id="ARBA00022676"/>
    </source>
</evidence>
<evidence type="ECO:0000256" key="8">
    <source>
        <dbReference type="ARBA" id="ARBA00022989"/>
    </source>
</evidence>
<keyword evidence="2" id="KW-0997">Cell inner membrane</keyword>
<evidence type="ECO:0000256" key="5">
    <source>
        <dbReference type="ARBA" id="ARBA00022692"/>
    </source>
</evidence>
<keyword evidence="5 11" id="KW-0812">Transmembrane</keyword>
<keyword evidence="7" id="KW-0573">Peptidoglycan synthesis</keyword>
<dbReference type="Gene3D" id="1.10.3810.10">
    <property type="entry name" value="Biosynthetic peptidoglycan transglycosylase-like"/>
    <property type="match status" value="1"/>
</dbReference>
<dbReference type="PANTHER" id="PTHR30400:SF0">
    <property type="entry name" value="BIOSYNTHETIC PEPTIDOGLYCAN TRANSGLYCOSYLASE"/>
    <property type="match status" value="1"/>
</dbReference>
<gene>
    <name evidence="13" type="primary">mtgA</name>
    <name evidence="13" type="ORF">SOPEG_0183</name>
</gene>
<dbReference type="KEGG" id="pes:SOPEG_0183"/>
<evidence type="ECO:0000256" key="7">
    <source>
        <dbReference type="ARBA" id="ARBA00022984"/>
    </source>
</evidence>
<dbReference type="GO" id="GO:0008360">
    <property type="term" value="P:regulation of cell shape"/>
    <property type="evidence" value="ECO:0007669"/>
    <property type="project" value="UniProtKB-KW"/>
</dbReference>
<name>W0HL90_9GAMM</name>
<keyword evidence="6" id="KW-0133">Cell shape</keyword>
<dbReference type="InterPro" id="IPR023346">
    <property type="entry name" value="Lysozyme-like_dom_sf"/>
</dbReference>
<dbReference type="GO" id="GO:0016763">
    <property type="term" value="F:pentosyltransferase activity"/>
    <property type="evidence" value="ECO:0007669"/>
    <property type="project" value="InterPro"/>
</dbReference>
<proteinExistence type="predicted"/>
<evidence type="ECO:0000256" key="11">
    <source>
        <dbReference type="SAM" id="Phobius"/>
    </source>
</evidence>
<dbReference type="STRING" id="2342.SOPEG_0183"/>
<dbReference type="AlphaFoldDB" id="W0HL90"/>
<dbReference type="GO" id="GO:0016020">
    <property type="term" value="C:membrane"/>
    <property type="evidence" value="ECO:0007669"/>
    <property type="project" value="InterPro"/>
</dbReference>
<dbReference type="GO" id="GO:0071555">
    <property type="term" value="P:cell wall organization"/>
    <property type="evidence" value="ECO:0007669"/>
    <property type="project" value="UniProtKB-KW"/>
</dbReference>
<evidence type="ECO:0000256" key="10">
    <source>
        <dbReference type="ARBA" id="ARBA00023316"/>
    </source>
</evidence>
<evidence type="ECO:0000256" key="6">
    <source>
        <dbReference type="ARBA" id="ARBA00022960"/>
    </source>
</evidence>
<dbReference type="RefSeq" id="WP_025243962.1">
    <property type="nucleotide sequence ID" value="NZ_CP006568.1"/>
</dbReference>
<dbReference type="PATRIC" id="fig|2342.5.peg.151"/>
<keyword evidence="1" id="KW-1003">Cell membrane</keyword>
<evidence type="ECO:0000259" key="12">
    <source>
        <dbReference type="Pfam" id="PF00912"/>
    </source>
</evidence>
<dbReference type="Pfam" id="PF00912">
    <property type="entry name" value="Transgly"/>
    <property type="match status" value="1"/>
</dbReference>
<reference evidence="13 14" key="1">
    <citation type="journal article" date="2014" name="Genome Biol. Evol.">
        <title>Genome degeneration and adaptation in a nascent stage of symbiosis.</title>
        <authorList>
            <person name="Oakeson K.F."/>
            <person name="Gil R."/>
            <person name="Clayton A.L."/>
            <person name="Dunn D.M."/>
            <person name="von Niederhausern A.C."/>
            <person name="Hamil C."/>
            <person name="Aoyagi A."/>
            <person name="Duval B."/>
            <person name="Baca A."/>
            <person name="Silva F.J."/>
            <person name="Vallier A."/>
            <person name="Jackson D.G."/>
            <person name="Latorre A."/>
            <person name="Weiss R.B."/>
            <person name="Heddi A."/>
            <person name="Moya A."/>
            <person name="Dale C."/>
        </authorList>
    </citation>
    <scope>NUCLEOTIDE SEQUENCE [LARGE SCALE GENOMIC DNA]</scope>
    <source>
        <strain evidence="14">none</strain>
    </source>
</reference>
<keyword evidence="14" id="KW-1185">Reference proteome</keyword>
<dbReference type="eggNOG" id="COG0744">
    <property type="taxonomic scope" value="Bacteria"/>
</dbReference>
<feature type="transmembrane region" description="Helical" evidence="11">
    <location>
        <begin position="21"/>
        <end position="43"/>
    </location>
</feature>
<dbReference type="EMBL" id="CP006568">
    <property type="protein sequence ID" value="AHF72925.1"/>
    <property type="molecule type" value="Genomic_DNA"/>
</dbReference>
<keyword evidence="9 11" id="KW-0472">Membrane</keyword>
<dbReference type="InterPro" id="IPR036950">
    <property type="entry name" value="PBP_transglycosylase"/>
</dbReference>
<evidence type="ECO:0000313" key="14">
    <source>
        <dbReference type="Proteomes" id="UP000019025"/>
    </source>
</evidence>
<dbReference type="PANTHER" id="PTHR30400">
    <property type="entry name" value="MONOFUNCTIONAL BIOSYNTHETIC PEPTIDOGLYCAN TRANSGLYCOSYLASE"/>
    <property type="match status" value="1"/>
</dbReference>
<dbReference type="GO" id="GO:0009274">
    <property type="term" value="C:peptidoglycan-based cell wall"/>
    <property type="evidence" value="ECO:0007669"/>
    <property type="project" value="InterPro"/>
</dbReference>
<dbReference type="SUPFAM" id="SSF53955">
    <property type="entry name" value="Lysozyme-like"/>
    <property type="match status" value="1"/>
</dbReference>
<dbReference type="GO" id="GO:0009252">
    <property type="term" value="P:peptidoglycan biosynthetic process"/>
    <property type="evidence" value="ECO:0007669"/>
    <property type="project" value="UniProtKB-KW"/>
</dbReference>
<evidence type="ECO:0000256" key="1">
    <source>
        <dbReference type="ARBA" id="ARBA00022475"/>
    </source>
</evidence>
<evidence type="ECO:0000256" key="2">
    <source>
        <dbReference type="ARBA" id="ARBA00022519"/>
    </source>
</evidence>
<keyword evidence="3" id="KW-0328">Glycosyltransferase</keyword>
<dbReference type="InterPro" id="IPR011812">
    <property type="entry name" value="Pep_trsgly"/>
</dbReference>
<feature type="domain" description="Glycosyl transferase family 51" evidence="12">
    <location>
        <begin position="62"/>
        <end position="178"/>
    </location>
</feature>
<dbReference type="InterPro" id="IPR001264">
    <property type="entry name" value="Glyco_trans_51"/>
</dbReference>